<dbReference type="RefSeq" id="WP_111955210.1">
    <property type="nucleotide sequence ID" value="NZ_CP036313.1"/>
</dbReference>
<evidence type="ECO:0000256" key="1">
    <source>
        <dbReference type="ARBA" id="ARBA00008857"/>
    </source>
</evidence>
<protein>
    <submittedName>
        <fullName evidence="6">Integrase</fullName>
    </submittedName>
</protein>
<feature type="domain" description="Tyr recombinase" evidence="4">
    <location>
        <begin position="98"/>
        <end position="302"/>
    </location>
</feature>
<keyword evidence="2" id="KW-0238">DNA-binding</keyword>
<evidence type="ECO:0000313" key="5">
    <source>
        <dbReference type="EMBL" id="QBH12002.1"/>
    </source>
</evidence>
<keyword evidence="8" id="KW-1185">Reference proteome</keyword>
<dbReference type="EMBL" id="CP036313">
    <property type="protein sequence ID" value="QBH12002.1"/>
    <property type="molecule type" value="Genomic_DNA"/>
</dbReference>
<dbReference type="GO" id="GO:0015074">
    <property type="term" value="P:DNA integration"/>
    <property type="evidence" value="ECO:0007669"/>
    <property type="project" value="InterPro"/>
</dbReference>
<dbReference type="InterPro" id="IPR002104">
    <property type="entry name" value="Integrase_catalytic"/>
</dbReference>
<evidence type="ECO:0000313" key="8">
    <source>
        <dbReference type="Proteomes" id="UP000293902"/>
    </source>
</evidence>
<dbReference type="Gene3D" id="1.10.443.10">
    <property type="entry name" value="Intergrase catalytic core"/>
    <property type="match status" value="1"/>
</dbReference>
<dbReference type="Proteomes" id="UP000293902">
    <property type="component" value="Chromosome"/>
</dbReference>
<dbReference type="InterPro" id="IPR050090">
    <property type="entry name" value="Tyrosine_recombinase_XerCD"/>
</dbReference>
<dbReference type="PROSITE" id="PS51898">
    <property type="entry name" value="TYR_RECOMBINASE"/>
    <property type="match status" value="1"/>
</dbReference>
<name>A0A328FDE7_9BACT</name>
<dbReference type="InterPro" id="IPR011010">
    <property type="entry name" value="DNA_brk_join_enz"/>
</dbReference>
<accession>A0A328FDE7</accession>
<proteinExistence type="inferred from homology"/>
<dbReference type="Proteomes" id="UP000248798">
    <property type="component" value="Unassembled WGS sequence"/>
</dbReference>
<organism evidence="6 7">
    <name type="scientific">Desulfobacter hydrogenophilus</name>
    <dbReference type="NCBI Taxonomy" id="2291"/>
    <lineage>
        <taxon>Bacteria</taxon>
        <taxon>Pseudomonadati</taxon>
        <taxon>Thermodesulfobacteriota</taxon>
        <taxon>Desulfobacteria</taxon>
        <taxon>Desulfobacterales</taxon>
        <taxon>Desulfobacteraceae</taxon>
        <taxon>Desulfobacter</taxon>
    </lineage>
</organism>
<dbReference type="GO" id="GO:0003677">
    <property type="term" value="F:DNA binding"/>
    <property type="evidence" value="ECO:0007669"/>
    <property type="project" value="UniProtKB-KW"/>
</dbReference>
<comment type="similarity">
    <text evidence="1">Belongs to the 'phage' integrase family.</text>
</comment>
<sequence>MNLSQLATEYIIFKQSMGMRFRAESVILKAFCRAMGDIDITQVTPNAVKDYLTGTGPITTFWHRKFDALSGFYRFALSRGHVSLFPLPTTIPKRPALFQPYIYTHDQFRRLVEMTDILGCSRRFKVQPATFRTLLLLLYGTGLRIGEALSLSLADVDLPASLLTIRNTKFFKSRWVPIGPQLTAVLVTYVKTRRQLPRLARNRSAFFATRQGEGLTRGSTERIFRLLCESADIRRKDGGRFQPRLHDIRHTFALNRLISWYREGADVQRLLPFLATYLGHINVAATQRYLAMTPELLHEASVRFQRYATEGGES</sequence>
<reference evidence="6 7" key="1">
    <citation type="submission" date="2018-06" db="EMBL/GenBank/DDBJ databases">
        <title>Complete Genome Sequence of Desulfobacter hydrogenophilus (DSM3380).</title>
        <authorList>
            <person name="Marietou A."/>
            <person name="Schreiber L."/>
            <person name="Marshall I."/>
            <person name="Jorgensen B."/>
        </authorList>
    </citation>
    <scope>NUCLEOTIDE SEQUENCE [LARGE SCALE GENOMIC DNA]</scope>
    <source>
        <strain evidence="6 7">DSM 3380</strain>
    </source>
</reference>
<gene>
    <name evidence="6" type="ORF">DO021_07315</name>
    <name evidence="5" type="ORF">EYB58_03115</name>
</gene>
<dbReference type="PANTHER" id="PTHR30349:SF41">
    <property type="entry name" value="INTEGRASE_RECOMBINASE PROTEIN MJ0367-RELATED"/>
    <property type="match status" value="1"/>
</dbReference>
<evidence type="ECO:0000256" key="2">
    <source>
        <dbReference type="ARBA" id="ARBA00023125"/>
    </source>
</evidence>
<dbReference type="PANTHER" id="PTHR30349">
    <property type="entry name" value="PHAGE INTEGRASE-RELATED"/>
    <property type="match status" value="1"/>
</dbReference>
<reference evidence="5 8" key="2">
    <citation type="submission" date="2019-02" db="EMBL/GenBank/DDBJ databases">
        <title>Complete genome sequence of Desulfobacter hydrogenophilus AcRS1.</title>
        <authorList>
            <person name="Marietou A."/>
            <person name="Lund M.B."/>
            <person name="Marshall I.P.G."/>
            <person name="Schreiber L."/>
            <person name="Jorgensen B."/>
        </authorList>
    </citation>
    <scope>NUCLEOTIDE SEQUENCE [LARGE SCALE GENOMIC DNA]</scope>
    <source>
        <strain evidence="5 8">AcRS1</strain>
    </source>
</reference>
<dbReference type="GO" id="GO:0006310">
    <property type="term" value="P:DNA recombination"/>
    <property type="evidence" value="ECO:0007669"/>
    <property type="project" value="UniProtKB-KW"/>
</dbReference>
<dbReference type="OrthoDB" id="5464621at2"/>
<evidence type="ECO:0000313" key="7">
    <source>
        <dbReference type="Proteomes" id="UP000248798"/>
    </source>
</evidence>
<evidence type="ECO:0000256" key="3">
    <source>
        <dbReference type="ARBA" id="ARBA00023172"/>
    </source>
</evidence>
<dbReference type="EMBL" id="QLNI01000012">
    <property type="protein sequence ID" value="RAM02638.1"/>
    <property type="molecule type" value="Genomic_DNA"/>
</dbReference>
<evidence type="ECO:0000313" key="6">
    <source>
        <dbReference type="EMBL" id="RAM02638.1"/>
    </source>
</evidence>
<dbReference type="SUPFAM" id="SSF56349">
    <property type="entry name" value="DNA breaking-rejoining enzymes"/>
    <property type="match status" value="1"/>
</dbReference>
<keyword evidence="3" id="KW-0233">DNA recombination</keyword>
<dbReference type="InterPro" id="IPR013762">
    <property type="entry name" value="Integrase-like_cat_sf"/>
</dbReference>
<dbReference type="AlphaFoldDB" id="A0A328FDE7"/>
<evidence type="ECO:0000259" key="4">
    <source>
        <dbReference type="PROSITE" id="PS51898"/>
    </source>
</evidence>
<dbReference type="Pfam" id="PF00589">
    <property type="entry name" value="Phage_integrase"/>
    <property type="match status" value="1"/>
</dbReference>